<dbReference type="PATRIC" id="fig|1408254.3.peg.1914"/>
<dbReference type="Gene3D" id="2.40.50.100">
    <property type="match status" value="1"/>
</dbReference>
<keyword evidence="2" id="KW-0175">Coiled coil</keyword>
<feature type="coiled-coil region" evidence="2">
    <location>
        <begin position="117"/>
        <end position="160"/>
    </location>
</feature>
<dbReference type="GO" id="GO:0015562">
    <property type="term" value="F:efflux transmembrane transporter activity"/>
    <property type="evidence" value="ECO:0007669"/>
    <property type="project" value="TreeGrafter"/>
</dbReference>
<gene>
    <name evidence="5" type="ORF">T458_09665</name>
</gene>
<sequence>MYTNWKTEPSVKACLPSLMRHAAIVSAFATLLSGCSLLPKEEPILAPPLVEPVQVTYDVAEVTLGTIKRSIRGTSTFTTVDKKELSFPESKGLRLKTLNVNSGDMVKAGQVLAELDATELERSIEMAKYEVDKAKLELLEAQQDNQYEVEEARLNVLKAEMNAKVSETKLAQIELDQAKLKLAELEDPKRREYKIERAKLNVKQREMDLSSLQKRLADTKLVAPMDGLVLFVSNEQVGDEIDAYQTLVTIGDPNKLHVLYTAPERDAIKDVKDGVKALIKLPDGTDVEGIVVQTPLNVPDDVPEELKRLYHRSLLIAPVKPLLGIEVGTSVFFEIVVEQQENAVIIPMKALRGFNERMYVHVLEEDVKKEVDVTVGIKTEAEVEIISGLQPGQLVILE</sequence>
<evidence type="ECO:0000256" key="1">
    <source>
        <dbReference type="ARBA" id="ARBA00022448"/>
    </source>
</evidence>
<dbReference type="PANTHER" id="PTHR30469">
    <property type="entry name" value="MULTIDRUG RESISTANCE PROTEIN MDTA"/>
    <property type="match status" value="1"/>
</dbReference>
<dbReference type="InterPro" id="IPR058625">
    <property type="entry name" value="MdtA-like_BSH"/>
</dbReference>
<comment type="caution">
    <text evidence="5">The sequence shown here is derived from an EMBL/GenBank/DDBJ whole genome shotgun (WGS) entry which is preliminary data.</text>
</comment>
<name>V6M8C7_9BACL</name>
<proteinExistence type="predicted"/>
<dbReference type="AlphaFoldDB" id="V6M8C7"/>
<evidence type="ECO:0000313" key="6">
    <source>
        <dbReference type="Proteomes" id="UP000017973"/>
    </source>
</evidence>
<evidence type="ECO:0000313" key="5">
    <source>
        <dbReference type="EMBL" id="EST54794.1"/>
    </source>
</evidence>
<reference evidence="5 6" key="1">
    <citation type="journal article" date="2014" name="Genome Announc.">
        <title>Draft Genome Sequence of Brevibacillus panacihumi Strain W25, a Halotolerant Hydrocarbon-Degrading Bacterium.</title>
        <authorList>
            <person name="Wang X."/>
            <person name="Jin D."/>
            <person name="Zhou L."/>
            <person name="Wu L."/>
            <person name="An W."/>
            <person name="Chen Y."/>
            <person name="Zhao L."/>
        </authorList>
    </citation>
    <scope>NUCLEOTIDE SEQUENCE [LARGE SCALE GENOMIC DNA]</scope>
    <source>
        <strain evidence="5 6">W25</strain>
    </source>
</reference>
<feature type="domain" description="Multidrug resistance protein MdtA-like barrel-sandwich hybrid" evidence="3">
    <location>
        <begin position="94"/>
        <end position="247"/>
    </location>
</feature>
<feature type="domain" description="Multidrug resistance protein MdtA-like C-terminal permuted SH3" evidence="4">
    <location>
        <begin position="342"/>
        <end position="397"/>
    </location>
</feature>
<dbReference type="STRING" id="1408254.T458_09665"/>
<protein>
    <submittedName>
        <fullName evidence="5">Membrane protein</fullName>
    </submittedName>
</protein>
<dbReference type="GO" id="GO:1990281">
    <property type="term" value="C:efflux pump complex"/>
    <property type="evidence" value="ECO:0007669"/>
    <property type="project" value="TreeGrafter"/>
</dbReference>
<accession>V6M8C7</accession>
<dbReference type="PROSITE" id="PS51257">
    <property type="entry name" value="PROKAR_LIPOPROTEIN"/>
    <property type="match status" value="1"/>
</dbReference>
<dbReference type="Gene3D" id="2.40.420.20">
    <property type="match status" value="1"/>
</dbReference>
<dbReference type="Proteomes" id="UP000017973">
    <property type="component" value="Unassembled WGS sequence"/>
</dbReference>
<keyword evidence="6" id="KW-1185">Reference proteome</keyword>
<dbReference type="eggNOG" id="COG0845">
    <property type="taxonomic scope" value="Bacteria"/>
</dbReference>
<dbReference type="RefSeq" id="WP_023555906.1">
    <property type="nucleotide sequence ID" value="NZ_KI629782.1"/>
</dbReference>
<dbReference type="EMBL" id="AYJU01000015">
    <property type="protein sequence ID" value="EST54794.1"/>
    <property type="molecule type" value="Genomic_DNA"/>
</dbReference>
<dbReference type="Gene3D" id="1.10.287.470">
    <property type="entry name" value="Helix hairpin bin"/>
    <property type="match status" value="1"/>
</dbReference>
<dbReference type="Pfam" id="PF25917">
    <property type="entry name" value="BSH_RND"/>
    <property type="match status" value="1"/>
</dbReference>
<evidence type="ECO:0000259" key="3">
    <source>
        <dbReference type="Pfam" id="PF25917"/>
    </source>
</evidence>
<dbReference type="Gene3D" id="2.40.30.170">
    <property type="match status" value="1"/>
</dbReference>
<dbReference type="PANTHER" id="PTHR30469:SF33">
    <property type="entry name" value="SLR1207 PROTEIN"/>
    <property type="match status" value="1"/>
</dbReference>
<evidence type="ECO:0000256" key="2">
    <source>
        <dbReference type="SAM" id="Coils"/>
    </source>
</evidence>
<dbReference type="InterPro" id="IPR058627">
    <property type="entry name" value="MdtA-like_C"/>
</dbReference>
<dbReference type="HOGENOM" id="CLU_018816_3_0_9"/>
<dbReference type="Pfam" id="PF25967">
    <property type="entry name" value="RND-MFP_C"/>
    <property type="match status" value="1"/>
</dbReference>
<organism evidence="5 6">
    <name type="scientific">Brevibacillus panacihumi W25</name>
    <dbReference type="NCBI Taxonomy" id="1408254"/>
    <lineage>
        <taxon>Bacteria</taxon>
        <taxon>Bacillati</taxon>
        <taxon>Bacillota</taxon>
        <taxon>Bacilli</taxon>
        <taxon>Bacillales</taxon>
        <taxon>Paenibacillaceae</taxon>
        <taxon>Brevibacillus</taxon>
    </lineage>
</organism>
<keyword evidence="1" id="KW-0813">Transport</keyword>
<evidence type="ECO:0000259" key="4">
    <source>
        <dbReference type="Pfam" id="PF25967"/>
    </source>
</evidence>